<dbReference type="OrthoDB" id="6750291at2759"/>
<keyword evidence="3" id="KW-1185">Reference proteome</keyword>
<organism evidence="2 3">
    <name type="scientific">Ignelater luminosus</name>
    <name type="common">Cucubano</name>
    <name type="synonym">Pyrophorus luminosus</name>
    <dbReference type="NCBI Taxonomy" id="2038154"/>
    <lineage>
        <taxon>Eukaryota</taxon>
        <taxon>Metazoa</taxon>
        <taxon>Ecdysozoa</taxon>
        <taxon>Arthropoda</taxon>
        <taxon>Hexapoda</taxon>
        <taxon>Insecta</taxon>
        <taxon>Pterygota</taxon>
        <taxon>Neoptera</taxon>
        <taxon>Endopterygota</taxon>
        <taxon>Coleoptera</taxon>
        <taxon>Polyphaga</taxon>
        <taxon>Elateriformia</taxon>
        <taxon>Elateroidea</taxon>
        <taxon>Elateridae</taxon>
        <taxon>Agrypninae</taxon>
        <taxon>Pyrophorini</taxon>
        <taxon>Ignelater</taxon>
    </lineage>
</organism>
<evidence type="ECO:0000313" key="2">
    <source>
        <dbReference type="EMBL" id="KAF2896249.1"/>
    </source>
</evidence>
<sequence length="130" mass="14569">MIPELGMGAQPGCLVVISDINSDLFVMWLQGFIDIVKPSIDSKVLLVLEKHTTHSKNLKAVQLARQNEVIMLQLPGHTTNRLQLLDVAVFKPLERYYNQSVEKWMREHSGDRGEQPLAPPVLAAVKVNSN</sequence>
<accession>A0A8K0GE32</accession>
<reference evidence="2" key="1">
    <citation type="submission" date="2019-08" db="EMBL/GenBank/DDBJ databases">
        <title>The genome of the North American firefly Photinus pyralis.</title>
        <authorList>
            <consortium name="Photinus pyralis genome working group"/>
            <person name="Fallon T.R."/>
            <person name="Sander Lower S.E."/>
            <person name="Weng J.-K."/>
        </authorList>
    </citation>
    <scope>NUCLEOTIDE SEQUENCE</scope>
    <source>
        <strain evidence="2">TRF0915ILg1</strain>
        <tissue evidence="2">Whole body</tissue>
    </source>
</reference>
<protein>
    <recommendedName>
        <fullName evidence="1">DDE-1 domain-containing protein</fullName>
    </recommendedName>
</protein>
<dbReference type="EMBL" id="VTPC01005240">
    <property type="protein sequence ID" value="KAF2896249.1"/>
    <property type="molecule type" value="Genomic_DNA"/>
</dbReference>
<comment type="caution">
    <text evidence="2">The sequence shown here is derived from an EMBL/GenBank/DDBJ whole genome shotgun (WGS) entry which is preliminary data.</text>
</comment>
<dbReference type="AlphaFoldDB" id="A0A8K0GE32"/>
<proteinExistence type="predicted"/>
<dbReference type="Proteomes" id="UP000801492">
    <property type="component" value="Unassembled WGS sequence"/>
</dbReference>
<gene>
    <name evidence="2" type="ORF">ILUMI_09926</name>
</gene>
<dbReference type="Pfam" id="PF03184">
    <property type="entry name" value="DDE_1"/>
    <property type="match status" value="1"/>
</dbReference>
<name>A0A8K0GE32_IGNLU</name>
<feature type="domain" description="DDE-1" evidence="1">
    <location>
        <begin position="20"/>
        <end position="126"/>
    </location>
</feature>
<dbReference type="InterPro" id="IPR004875">
    <property type="entry name" value="DDE_SF_endonuclease_dom"/>
</dbReference>
<evidence type="ECO:0000259" key="1">
    <source>
        <dbReference type="Pfam" id="PF03184"/>
    </source>
</evidence>
<evidence type="ECO:0000313" key="3">
    <source>
        <dbReference type="Proteomes" id="UP000801492"/>
    </source>
</evidence>
<dbReference type="GO" id="GO:0003676">
    <property type="term" value="F:nucleic acid binding"/>
    <property type="evidence" value="ECO:0007669"/>
    <property type="project" value="InterPro"/>
</dbReference>